<evidence type="ECO:0000259" key="2">
    <source>
        <dbReference type="Pfam" id="PF13349"/>
    </source>
</evidence>
<feature type="region of interest" description="Disordered" evidence="1">
    <location>
        <begin position="8"/>
        <end position="46"/>
    </location>
</feature>
<evidence type="ECO:0000256" key="1">
    <source>
        <dbReference type="SAM" id="MobiDB-lite"/>
    </source>
</evidence>
<dbReference type="AlphaFoldDB" id="A0A345XPD7"/>
<evidence type="ECO:0000313" key="3">
    <source>
        <dbReference type="EMBL" id="AXK33503.1"/>
    </source>
</evidence>
<feature type="compositionally biased region" description="Low complexity" evidence="1">
    <location>
        <begin position="17"/>
        <end position="37"/>
    </location>
</feature>
<evidence type="ECO:0000313" key="4">
    <source>
        <dbReference type="Proteomes" id="UP000254425"/>
    </source>
</evidence>
<keyword evidence="4" id="KW-1185">Reference proteome</keyword>
<sequence length="336" mass="34889">MPPLACAVTTGLHDIHASAGPSPGSDPPTGARAGGTPPRHDAPVGRTPQETRAMHIFDTPAPIRAVLEIGLGDAWIIAGERDHTHVGVHPSDPCDPRDVTTAERTRVEYAHGRLLVMSPRPSGSIGTGGAVTAVIELPAGSSLHGHAAAADFRCEGRLGDCRLTSDYGHIRLDSTDALRLTADFGDVTVERARGPVDIAAHSGELCVREIDGDAVVRRTRGSTWIGEITGELCVQASDGPVSVGRAHAAVEARTGRGDIRIQEAVRGPVLVDTASGEVDIGIAEGAPSHLDATSERGTVYRSLDTFQATAGAAADAVRVRARSVSGDIVVRRSALP</sequence>
<reference evidence="3 4" key="1">
    <citation type="submission" date="2018-07" db="EMBL/GenBank/DDBJ databases">
        <title>Draft genome of the type strain Streptomyces armeniacus ATCC 15676.</title>
        <authorList>
            <person name="Labana P."/>
            <person name="Gosse J.T."/>
            <person name="Boddy C.N."/>
        </authorList>
    </citation>
    <scope>NUCLEOTIDE SEQUENCE [LARGE SCALE GENOMIC DNA]</scope>
    <source>
        <strain evidence="3 4">ATCC 15676</strain>
    </source>
</reference>
<organism evidence="3 4">
    <name type="scientific">Streptomyces armeniacus</name>
    <dbReference type="NCBI Taxonomy" id="83291"/>
    <lineage>
        <taxon>Bacteria</taxon>
        <taxon>Bacillati</taxon>
        <taxon>Actinomycetota</taxon>
        <taxon>Actinomycetes</taxon>
        <taxon>Kitasatosporales</taxon>
        <taxon>Streptomycetaceae</taxon>
        <taxon>Streptomyces</taxon>
    </lineage>
</organism>
<dbReference type="Pfam" id="PF13349">
    <property type="entry name" value="DUF4097"/>
    <property type="match status" value="1"/>
</dbReference>
<dbReference type="KEGG" id="sarm:DVA86_13430"/>
<dbReference type="EMBL" id="CP031320">
    <property type="protein sequence ID" value="AXK33503.1"/>
    <property type="molecule type" value="Genomic_DNA"/>
</dbReference>
<protein>
    <recommendedName>
        <fullName evidence="2">DUF4097 domain-containing protein</fullName>
    </recommendedName>
</protein>
<name>A0A345XPD7_9ACTN</name>
<feature type="domain" description="DUF4097" evidence="2">
    <location>
        <begin position="125"/>
        <end position="330"/>
    </location>
</feature>
<accession>A0A345XPD7</accession>
<gene>
    <name evidence="3" type="ORF">DVA86_13430</name>
</gene>
<dbReference type="InterPro" id="IPR025164">
    <property type="entry name" value="Toastrack_DUF4097"/>
</dbReference>
<proteinExistence type="predicted"/>
<dbReference type="Proteomes" id="UP000254425">
    <property type="component" value="Chromosome"/>
</dbReference>